<evidence type="ECO:0000313" key="7">
    <source>
        <dbReference type="Proteomes" id="UP000695022"/>
    </source>
</evidence>
<proteinExistence type="predicted"/>
<feature type="transmembrane region" description="Helical" evidence="5">
    <location>
        <begin position="20"/>
        <end position="41"/>
    </location>
</feature>
<feature type="transmembrane region" description="Helical" evidence="5">
    <location>
        <begin position="225"/>
        <end position="245"/>
    </location>
</feature>
<name>A0ABM1FC50_PRICU</name>
<evidence type="ECO:0000259" key="6">
    <source>
        <dbReference type="PROSITE" id="PS50850"/>
    </source>
</evidence>
<feature type="transmembrane region" description="Helical" evidence="5">
    <location>
        <begin position="286"/>
        <end position="306"/>
    </location>
</feature>
<gene>
    <name evidence="8" type="primary">LOC106821645</name>
</gene>
<keyword evidence="2 5" id="KW-0812">Transmembrane</keyword>
<sequence length="325" mass="36571">MGREDRIEEMERTEILKAPFLFSSRFALALAAFFGFVVLYIQRFNMSVAIVCMVNNTAVRAEAGIDADGDLEGETGDRCLATVTLSNDTTDDETGEFVWSKPTQGIVLSAFFWGYLLTQLPGGWLATYLGGKRVYGYGQMLASVMALLAPVASRYSYKALLVVRFIQGIGQGVVFPAMHAFWGTWAHPYERSKLVNFTIAGSQIGNIIVFPLSARLCDKIGWYSIFYICGSFGILWFIGWMFVVYDSPAVHPRITEREREYIESAIKGNVREEDMPIPWRHLLTSLPVWAIVAAHFSMGWGFYTLATNLPTFLKEILRFDITSIH</sequence>
<evidence type="ECO:0000313" key="8">
    <source>
        <dbReference type="RefSeq" id="XP_014682021.1"/>
    </source>
</evidence>
<dbReference type="InterPro" id="IPR036259">
    <property type="entry name" value="MFS_trans_sf"/>
</dbReference>
<keyword evidence="3 5" id="KW-1133">Transmembrane helix</keyword>
<feature type="transmembrane region" description="Helical" evidence="5">
    <location>
        <begin position="194"/>
        <end position="213"/>
    </location>
</feature>
<feature type="transmembrane region" description="Helical" evidence="5">
    <location>
        <begin position="159"/>
        <end position="182"/>
    </location>
</feature>
<dbReference type="InterPro" id="IPR050382">
    <property type="entry name" value="MFS_Na/Anion_cotransporter"/>
</dbReference>
<keyword evidence="4 5" id="KW-0472">Membrane</keyword>
<evidence type="ECO:0000256" key="3">
    <source>
        <dbReference type="ARBA" id="ARBA00022989"/>
    </source>
</evidence>
<dbReference type="PANTHER" id="PTHR11662">
    <property type="entry name" value="SOLUTE CARRIER FAMILY 17"/>
    <property type="match status" value="1"/>
</dbReference>
<reference evidence="8" key="1">
    <citation type="submission" date="2025-08" db="UniProtKB">
        <authorList>
            <consortium name="RefSeq"/>
        </authorList>
    </citation>
    <scope>IDENTIFICATION</scope>
</reference>
<evidence type="ECO:0000256" key="1">
    <source>
        <dbReference type="ARBA" id="ARBA00004141"/>
    </source>
</evidence>
<evidence type="ECO:0000256" key="5">
    <source>
        <dbReference type="SAM" id="Phobius"/>
    </source>
</evidence>
<dbReference type="Pfam" id="PF07690">
    <property type="entry name" value="MFS_1"/>
    <property type="match status" value="1"/>
</dbReference>
<dbReference type="GeneID" id="106821645"/>
<evidence type="ECO:0000256" key="2">
    <source>
        <dbReference type="ARBA" id="ARBA00022692"/>
    </source>
</evidence>
<dbReference type="RefSeq" id="XP_014682021.1">
    <property type="nucleotide sequence ID" value="XM_014826535.1"/>
</dbReference>
<dbReference type="SUPFAM" id="SSF103473">
    <property type="entry name" value="MFS general substrate transporter"/>
    <property type="match status" value="1"/>
</dbReference>
<feature type="domain" description="Major facilitator superfamily (MFS) profile" evidence="6">
    <location>
        <begin position="28"/>
        <end position="325"/>
    </location>
</feature>
<dbReference type="InterPro" id="IPR020846">
    <property type="entry name" value="MFS_dom"/>
</dbReference>
<protein>
    <submittedName>
        <fullName evidence="8">Sialin-like</fullName>
    </submittedName>
</protein>
<evidence type="ECO:0000256" key="4">
    <source>
        <dbReference type="ARBA" id="ARBA00023136"/>
    </source>
</evidence>
<dbReference type="InterPro" id="IPR011701">
    <property type="entry name" value="MFS"/>
</dbReference>
<comment type="subcellular location">
    <subcellularLocation>
        <location evidence="1">Membrane</location>
        <topology evidence="1">Multi-pass membrane protein</topology>
    </subcellularLocation>
</comment>
<dbReference type="Gene3D" id="1.20.1250.20">
    <property type="entry name" value="MFS general substrate transporter like domains"/>
    <property type="match status" value="1"/>
</dbReference>
<keyword evidence="7" id="KW-1185">Reference proteome</keyword>
<dbReference type="PROSITE" id="PS50850">
    <property type="entry name" value="MFS"/>
    <property type="match status" value="1"/>
</dbReference>
<organism evidence="7 8">
    <name type="scientific">Priapulus caudatus</name>
    <name type="common">Priapulid worm</name>
    <dbReference type="NCBI Taxonomy" id="37621"/>
    <lineage>
        <taxon>Eukaryota</taxon>
        <taxon>Metazoa</taxon>
        <taxon>Ecdysozoa</taxon>
        <taxon>Scalidophora</taxon>
        <taxon>Priapulida</taxon>
        <taxon>Priapulimorpha</taxon>
        <taxon>Priapulimorphida</taxon>
        <taxon>Priapulidae</taxon>
        <taxon>Priapulus</taxon>
    </lineage>
</organism>
<feature type="transmembrane region" description="Helical" evidence="5">
    <location>
        <begin position="106"/>
        <end position="128"/>
    </location>
</feature>
<dbReference type="PANTHER" id="PTHR11662:SF399">
    <property type="entry name" value="FI19708P1-RELATED"/>
    <property type="match status" value="1"/>
</dbReference>
<accession>A0ABM1FC50</accession>
<dbReference type="Proteomes" id="UP000695022">
    <property type="component" value="Unplaced"/>
</dbReference>